<name>A0A918B446_9ACTN</name>
<dbReference type="EMBL" id="BMSV01000011">
    <property type="protein sequence ID" value="GGQ25866.1"/>
    <property type="molecule type" value="Genomic_DNA"/>
</dbReference>
<reference evidence="2" key="1">
    <citation type="journal article" date="2014" name="Int. J. Syst. Evol. Microbiol.">
        <title>Complete genome sequence of Corynebacterium casei LMG S-19264T (=DSM 44701T), isolated from a smear-ripened cheese.</title>
        <authorList>
            <consortium name="US DOE Joint Genome Institute (JGI-PGF)"/>
            <person name="Walter F."/>
            <person name="Albersmeier A."/>
            <person name="Kalinowski J."/>
            <person name="Ruckert C."/>
        </authorList>
    </citation>
    <scope>NUCLEOTIDE SEQUENCE</scope>
    <source>
        <strain evidence="2">JCM 4335</strain>
    </source>
</reference>
<dbReference type="AlphaFoldDB" id="A0A918B446"/>
<gene>
    <name evidence="2" type="ORF">GCM10010249_50970</name>
</gene>
<evidence type="ECO:0000313" key="3">
    <source>
        <dbReference type="Proteomes" id="UP000654123"/>
    </source>
</evidence>
<evidence type="ECO:0008006" key="4">
    <source>
        <dbReference type="Google" id="ProtNLM"/>
    </source>
</evidence>
<sequence>MAKNKKTERQQRQAERGTQQSHDTSMARQAEQRSTQVTPADLAQKGRQKRFGHN</sequence>
<keyword evidence="3" id="KW-1185">Reference proteome</keyword>
<protein>
    <recommendedName>
        <fullName evidence="4">Small hydrophilic protein</fullName>
    </recommendedName>
</protein>
<evidence type="ECO:0000313" key="2">
    <source>
        <dbReference type="EMBL" id="GGQ25866.1"/>
    </source>
</evidence>
<reference evidence="2" key="2">
    <citation type="submission" date="2020-09" db="EMBL/GenBank/DDBJ databases">
        <authorList>
            <person name="Sun Q."/>
            <person name="Ohkuma M."/>
        </authorList>
    </citation>
    <scope>NUCLEOTIDE SEQUENCE</scope>
    <source>
        <strain evidence="2">JCM 4335</strain>
    </source>
</reference>
<comment type="caution">
    <text evidence="2">The sequence shown here is derived from an EMBL/GenBank/DDBJ whole genome shotgun (WGS) entry which is preliminary data.</text>
</comment>
<dbReference type="RefSeq" id="WP_189537463.1">
    <property type="nucleotide sequence ID" value="NZ_BMSV01000011.1"/>
</dbReference>
<proteinExistence type="predicted"/>
<accession>A0A918B446</accession>
<dbReference type="Proteomes" id="UP000654123">
    <property type="component" value="Unassembled WGS sequence"/>
</dbReference>
<evidence type="ECO:0000256" key="1">
    <source>
        <dbReference type="SAM" id="MobiDB-lite"/>
    </source>
</evidence>
<organism evidence="2 3">
    <name type="scientific">Streptomyces roseolilacinus</name>
    <dbReference type="NCBI Taxonomy" id="66904"/>
    <lineage>
        <taxon>Bacteria</taxon>
        <taxon>Bacillati</taxon>
        <taxon>Actinomycetota</taxon>
        <taxon>Actinomycetes</taxon>
        <taxon>Kitasatosporales</taxon>
        <taxon>Streptomycetaceae</taxon>
        <taxon>Streptomyces</taxon>
    </lineage>
</organism>
<feature type="region of interest" description="Disordered" evidence="1">
    <location>
        <begin position="1"/>
        <end position="54"/>
    </location>
</feature>
<feature type="compositionally biased region" description="Basic and acidic residues" evidence="1">
    <location>
        <begin position="1"/>
        <end position="15"/>
    </location>
</feature>
<feature type="compositionally biased region" description="Polar residues" evidence="1">
    <location>
        <begin position="16"/>
        <end position="38"/>
    </location>
</feature>